<reference evidence="3" key="1">
    <citation type="submission" date="2022-11" db="EMBL/GenBank/DDBJ databases">
        <title>Genomic repertoires linked with pathogenic potency of arthritogenic Prevotella copri isolated from the gut of rheumatoid arthritis patients.</title>
        <authorList>
            <person name="Nii T."/>
            <person name="Maeda Y."/>
            <person name="Motooka D."/>
            <person name="Naito M."/>
            <person name="Matsumoto Y."/>
            <person name="Ogawa T."/>
            <person name="Oguro-Igashira E."/>
            <person name="Kishikawa T."/>
            <person name="Yamashita M."/>
            <person name="Koizumi S."/>
            <person name="Kurakawa T."/>
            <person name="Okumura R."/>
            <person name="Kayama H."/>
            <person name="Murakami M."/>
            <person name="Sakaguchi T."/>
            <person name="Das B."/>
            <person name="Nakamura S."/>
            <person name="Okada Y."/>
            <person name="Kumanogoh A."/>
            <person name="Takeda K."/>
        </authorList>
    </citation>
    <scope>NUCLEOTIDE SEQUENCE</scope>
    <source>
        <strain evidence="3">F3-75</strain>
    </source>
</reference>
<accession>A0AAP3BBS2</accession>
<gene>
    <name evidence="3" type="ORF">ONT16_07495</name>
</gene>
<dbReference type="GO" id="GO:0003676">
    <property type="term" value="F:nucleic acid binding"/>
    <property type="evidence" value="ECO:0007669"/>
    <property type="project" value="InterPro"/>
</dbReference>
<dbReference type="Proteomes" id="UP001209344">
    <property type="component" value="Unassembled WGS sequence"/>
</dbReference>
<evidence type="ECO:0000313" key="4">
    <source>
        <dbReference type="Proteomes" id="UP001209344"/>
    </source>
</evidence>
<feature type="domain" description="YhcG PDDEXK nuclease" evidence="1">
    <location>
        <begin position="184"/>
        <end position="336"/>
    </location>
</feature>
<dbReference type="Gene3D" id="3.40.1350.10">
    <property type="match status" value="1"/>
</dbReference>
<dbReference type="Pfam" id="PF17761">
    <property type="entry name" value="DUF1016_N"/>
    <property type="match status" value="1"/>
</dbReference>
<dbReference type="PANTHER" id="PTHR30547">
    <property type="entry name" value="UNCHARACTERIZED PROTEIN YHCG-RELATED"/>
    <property type="match status" value="1"/>
</dbReference>
<name>A0AAP3BBS2_9BACT</name>
<feature type="domain" description="YhcG N-terminal" evidence="2">
    <location>
        <begin position="17"/>
        <end position="159"/>
    </location>
</feature>
<sequence>MEMNDIQKREDALFEHITKLIETSREQVKTTINTAMVYTYYGIGKYIVEDEQNGYERAAYGKKVLKQLSEQLCAKYGNGWSYSNLRQIRQFYMVYGNLTDTVCQIQNSKPDFTLSWSHYLVLMRIENPDERHFYEVECKQQNWSVRQLQRQYASSLYERLALSRNKDEILHLANEGQTIEKPSDVIKSPITLEFLGLKPDESYSETKLESAIISKMQNFLLEMGKGFLFEARQKRFTFDEDNYYVDLVLYNRLLQCYVLIDLKIDKLTHQDLGQMQMYVNYFDRYVKQDFEKPTIGILLCKEKNDALVELTLPKDANVYAAAYQLYLPDKALLQAKVKEWIEEFEENEEIKKLEED</sequence>
<dbReference type="RefSeq" id="WP_264965956.1">
    <property type="nucleotide sequence ID" value="NZ_JAPDVK010000002.1"/>
</dbReference>
<proteinExistence type="predicted"/>
<dbReference type="InterPro" id="IPR041527">
    <property type="entry name" value="YhcG_N"/>
</dbReference>
<protein>
    <submittedName>
        <fullName evidence="3">PDDEXK nuclease domain-containing protein</fullName>
    </submittedName>
</protein>
<dbReference type="Pfam" id="PF06250">
    <property type="entry name" value="YhcG_C"/>
    <property type="match status" value="1"/>
</dbReference>
<dbReference type="InterPro" id="IPR053148">
    <property type="entry name" value="PD-DEXK-like_domain"/>
</dbReference>
<evidence type="ECO:0000259" key="1">
    <source>
        <dbReference type="Pfam" id="PF06250"/>
    </source>
</evidence>
<dbReference type="InterPro" id="IPR009362">
    <property type="entry name" value="YhcG_C"/>
</dbReference>
<organism evidence="3 4">
    <name type="scientific">Segatella copri</name>
    <dbReference type="NCBI Taxonomy" id="165179"/>
    <lineage>
        <taxon>Bacteria</taxon>
        <taxon>Pseudomonadati</taxon>
        <taxon>Bacteroidota</taxon>
        <taxon>Bacteroidia</taxon>
        <taxon>Bacteroidales</taxon>
        <taxon>Prevotellaceae</taxon>
        <taxon>Segatella</taxon>
    </lineage>
</organism>
<dbReference type="AlphaFoldDB" id="A0AAP3BBS2"/>
<comment type="caution">
    <text evidence="3">The sequence shown here is derived from an EMBL/GenBank/DDBJ whole genome shotgun (WGS) entry which is preliminary data.</text>
</comment>
<dbReference type="InterPro" id="IPR011856">
    <property type="entry name" value="tRNA_endonuc-like_dom_sf"/>
</dbReference>
<dbReference type="PANTHER" id="PTHR30547:SF5">
    <property type="entry name" value="NUCLEASE YHCG-RELATED"/>
    <property type="match status" value="1"/>
</dbReference>
<evidence type="ECO:0000313" key="3">
    <source>
        <dbReference type="EMBL" id="MCW4128098.1"/>
    </source>
</evidence>
<dbReference type="EMBL" id="JAPDVK010000002">
    <property type="protein sequence ID" value="MCW4128098.1"/>
    <property type="molecule type" value="Genomic_DNA"/>
</dbReference>
<evidence type="ECO:0000259" key="2">
    <source>
        <dbReference type="Pfam" id="PF17761"/>
    </source>
</evidence>